<protein>
    <submittedName>
        <fullName evidence="1">Uncharacterized protein</fullName>
    </submittedName>
</protein>
<gene>
    <name evidence="1" type="ORF">TRIATDRAFT_159732</name>
</gene>
<proteinExistence type="predicted"/>
<dbReference type="EMBL" id="ABDG02000014">
    <property type="protein sequence ID" value="EHK50486.1"/>
    <property type="molecule type" value="Genomic_DNA"/>
</dbReference>
<dbReference type="AlphaFoldDB" id="G9NGS6"/>
<reference evidence="1 2" key="1">
    <citation type="journal article" date="2011" name="Genome Biol.">
        <title>Comparative genome sequence analysis underscores mycoparasitism as the ancestral life style of Trichoderma.</title>
        <authorList>
            <person name="Kubicek C.P."/>
            <person name="Herrera-Estrella A."/>
            <person name="Seidl-Seiboth V."/>
            <person name="Martinez D.A."/>
            <person name="Druzhinina I.S."/>
            <person name="Thon M."/>
            <person name="Zeilinger S."/>
            <person name="Casas-Flores S."/>
            <person name="Horwitz B.A."/>
            <person name="Mukherjee P.K."/>
            <person name="Mukherjee M."/>
            <person name="Kredics L."/>
            <person name="Alcaraz L.D."/>
            <person name="Aerts A."/>
            <person name="Antal Z."/>
            <person name="Atanasova L."/>
            <person name="Cervantes-Badillo M.G."/>
            <person name="Challacombe J."/>
            <person name="Chertkov O."/>
            <person name="McCluskey K."/>
            <person name="Coulpier F."/>
            <person name="Deshpande N."/>
            <person name="von Doehren H."/>
            <person name="Ebbole D.J."/>
            <person name="Esquivel-Naranjo E.U."/>
            <person name="Fekete E."/>
            <person name="Flipphi M."/>
            <person name="Glaser F."/>
            <person name="Gomez-Rodriguez E.Y."/>
            <person name="Gruber S."/>
            <person name="Han C."/>
            <person name="Henrissat B."/>
            <person name="Hermosa R."/>
            <person name="Hernandez-Onate M."/>
            <person name="Karaffa L."/>
            <person name="Kosti I."/>
            <person name="Le Crom S."/>
            <person name="Lindquist E."/>
            <person name="Lucas S."/>
            <person name="Luebeck M."/>
            <person name="Luebeck P.S."/>
            <person name="Margeot A."/>
            <person name="Metz B."/>
            <person name="Misra M."/>
            <person name="Nevalainen H."/>
            <person name="Omann M."/>
            <person name="Packer N."/>
            <person name="Perrone G."/>
            <person name="Uresti-Rivera E.E."/>
            <person name="Salamov A."/>
            <person name="Schmoll M."/>
            <person name="Seiboth B."/>
            <person name="Shapiro H."/>
            <person name="Sukno S."/>
            <person name="Tamayo-Ramos J.A."/>
            <person name="Tisch D."/>
            <person name="Wiest A."/>
            <person name="Wilkinson H.H."/>
            <person name="Zhang M."/>
            <person name="Coutinho P.M."/>
            <person name="Kenerley C.M."/>
            <person name="Monte E."/>
            <person name="Baker S.E."/>
            <person name="Grigoriev I.V."/>
        </authorList>
    </citation>
    <scope>NUCLEOTIDE SEQUENCE [LARGE SCALE GENOMIC DNA]</scope>
    <source>
        <strain evidence="2">ATCC 20476 / IMI 206040</strain>
    </source>
</reference>
<dbReference type="Proteomes" id="UP000005426">
    <property type="component" value="Unassembled WGS sequence"/>
</dbReference>
<dbReference type="HOGENOM" id="CLU_2498154_0_0_1"/>
<keyword evidence="2" id="KW-1185">Reference proteome</keyword>
<name>G9NGS6_HYPAI</name>
<accession>G9NGS6</accession>
<evidence type="ECO:0000313" key="2">
    <source>
        <dbReference type="Proteomes" id="UP000005426"/>
    </source>
</evidence>
<evidence type="ECO:0000313" key="1">
    <source>
        <dbReference type="EMBL" id="EHK50486.1"/>
    </source>
</evidence>
<sequence length="86" mass="9581">MARAERKFTLTKADTHFGSYCTYISSSDALMYAAFKVGLPAGGFLSQRSELPDRGINKTTERAFNNTQLSLRKQSTGHQWADKSLC</sequence>
<organism evidence="1 2">
    <name type="scientific">Hypocrea atroviridis (strain ATCC 20476 / IMI 206040)</name>
    <name type="common">Trichoderma atroviride</name>
    <dbReference type="NCBI Taxonomy" id="452589"/>
    <lineage>
        <taxon>Eukaryota</taxon>
        <taxon>Fungi</taxon>
        <taxon>Dikarya</taxon>
        <taxon>Ascomycota</taxon>
        <taxon>Pezizomycotina</taxon>
        <taxon>Sordariomycetes</taxon>
        <taxon>Hypocreomycetidae</taxon>
        <taxon>Hypocreales</taxon>
        <taxon>Hypocreaceae</taxon>
        <taxon>Trichoderma</taxon>
    </lineage>
</organism>
<comment type="caution">
    <text evidence="1">The sequence shown here is derived from an EMBL/GenBank/DDBJ whole genome shotgun (WGS) entry which is preliminary data.</text>
</comment>